<dbReference type="InterPro" id="IPR001638">
    <property type="entry name" value="Solute-binding_3/MltF_N"/>
</dbReference>
<dbReference type="Gene3D" id="3.40.190.10">
    <property type="entry name" value="Periplasmic binding protein-like II"/>
    <property type="match status" value="2"/>
</dbReference>
<dbReference type="RefSeq" id="WP_075757503.1">
    <property type="nucleotide sequence ID" value="NZ_LT608335.1"/>
</dbReference>
<dbReference type="PANTHER" id="PTHR35936:SF18">
    <property type="entry name" value="L-CYSTINE-BINDING PROTEIN TCYJ"/>
    <property type="match status" value="1"/>
</dbReference>
<accession>A0A212LMC8</accession>
<evidence type="ECO:0000259" key="3">
    <source>
        <dbReference type="SMART" id="SM00062"/>
    </source>
</evidence>
<keyword evidence="1 2" id="KW-0732">Signal</keyword>
<dbReference type="Pfam" id="PF00497">
    <property type="entry name" value="SBP_bac_3"/>
    <property type="match status" value="1"/>
</dbReference>
<dbReference type="SMART" id="SM00062">
    <property type="entry name" value="PBPb"/>
    <property type="match status" value="1"/>
</dbReference>
<dbReference type="PROSITE" id="PS51257">
    <property type="entry name" value="PROKAR_LIPOPROTEIN"/>
    <property type="match status" value="1"/>
</dbReference>
<reference evidence="4" key="1">
    <citation type="submission" date="2016-08" db="EMBL/GenBank/DDBJ databases">
        <authorList>
            <person name="Seilhamer J.J."/>
        </authorList>
    </citation>
    <scope>NUCLEOTIDE SEQUENCE</scope>
    <source>
        <strain evidence="4">86</strain>
    </source>
</reference>
<organism evidence="4">
    <name type="scientific">uncultured Sporomusa sp</name>
    <dbReference type="NCBI Taxonomy" id="307249"/>
    <lineage>
        <taxon>Bacteria</taxon>
        <taxon>Bacillati</taxon>
        <taxon>Bacillota</taxon>
        <taxon>Negativicutes</taxon>
        <taxon>Selenomonadales</taxon>
        <taxon>Sporomusaceae</taxon>
        <taxon>Sporomusa</taxon>
        <taxon>environmental samples</taxon>
    </lineage>
</organism>
<dbReference type="EMBL" id="FMJE01000002">
    <property type="protein sequence ID" value="SCM78687.1"/>
    <property type="molecule type" value="Genomic_DNA"/>
</dbReference>
<evidence type="ECO:0000313" key="4">
    <source>
        <dbReference type="EMBL" id="SCM78687.1"/>
    </source>
</evidence>
<dbReference type="PANTHER" id="PTHR35936">
    <property type="entry name" value="MEMBRANE-BOUND LYTIC MUREIN TRANSGLYCOSYLASE F"/>
    <property type="match status" value="1"/>
</dbReference>
<evidence type="ECO:0000256" key="2">
    <source>
        <dbReference type="SAM" id="SignalP"/>
    </source>
</evidence>
<evidence type="ECO:0000256" key="1">
    <source>
        <dbReference type="ARBA" id="ARBA00022729"/>
    </source>
</evidence>
<feature type="domain" description="Solute-binding protein family 3/N-terminal" evidence="3">
    <location>
        <begin position="48"/>
        <end position="277"/>
    </location>
</feature>
<dbReference type="SUPFAM" id="SSF53850">
    <property type="entry name" value="Periplasmic binding protein-like II"/>
    <property type="match status" value="1"/>
</dbReference>
<feature type="chain" id="PRO_5039566742" evidence="2">
    <location>
        <begin position="27"/>
        <end position="283"/>
    </location>
</feature>
<protein>
    <submittedName>
        <fullName evidence="4">ABC-type transporter periplasmic subunit family 3</fullName>
    </submittedName>
</protein>
<feature type="signal peptide" evidence="2">
    <location>
        <begin position="1"/>
        <end position="26"/>
    </location>
</feature>
<sequence>MKSVINTKKYRSLFLTSILILGLALSAGCGLSENSKQAAKQEDKAVKVYQVATRGTFRPFTYMDEKDHLTGYDIEILREVERRNPDIKFAFKTMSVDAGFLGLEAGQVDIIANQIVENPKRADKSIFTKEVNNYTSRKLAVKGDRQDIQNIDDLRGKKVAVTSSSEVTRQLQKYNETAEPKIELVYTDKGTTETMNLVVTGRVDATPAYEVAINEAKKTLGLDVKAVGASIASDPTCFALRKDAASQQLADKIDATLKEMRADGTLKKLSEQFLGKDYTVPQT</sequence>
<dbReference type="AlphaFoldDB" id="A0A212LMC8"/>
<proteinExistence type="predicted"/>
<gene>
    <name evidence="4" type="ORF">KL86SPO_20189</name>
</gene>
<name>A0A212LMC8_9FIRM</name>